<dbReference type="RefSeq" id="WP_166233315.1">
    <property type="nucleotide sequence ID" value="NZ_CP049865.1"/>
</dbReference>
<name>A0A6G7Y697_9ACTN</name>
<sequence length="129" mass="14508">MDSNETPSRYPYLISVRGGRPVPARKEGHYFVCAYQVFLGLWWSPREVRVLEYDPHRDFYREQRQAKEAAQPDAPPGTGPSASEVTVATPEAATVDAPVWERVDGSGPRRPSPPTTGSPRYVPRRAWGR</sequence>
<evidence type="ECO:0000313" key="3">
    <source>
        <dbReference type="Proteomes" id="UP000501058"/>
    </source>
</evidence>
<accession>A0A6G7Y697</accession>
<keyword evidence="3" id="KW-1185">Reference proteome</keyword>
<evidence type="ECO:0000313" key="2">
    <source>
        <dbReference type="EMBL" id="QIK72239.1"/>
    </source>
</evidence>
<gene>
    <name evidence="2" type="ORF">G7070_08090</name>
</gene>
<feature type="region of interest" description="Disordered" evidence="1">
    <location>
        <begin position="62"/>
        <end position="129"/>
    </location>
</feature>
<dbReference type="KEGG" id="prv:G7070_08090"/>
<dbReference type="Proteomes" id="UP000501058">
    <property type="component" value="Chromosome"/>
</dbReference>
<reference evidence="2 3" key="1">
    <citation type="submission" date="2020-03" db="EMBL/GenBank/DDBJ databases">
        <title>Propioniciclava sp. nov., isolated from Hydrophilus acuminatus.</title>
        <authorList>
            <person name="Hyun D.-W."/>
            <person name="Bae J.-W."/>
        </authorList>
    </citation>
    <scope>NUCLEOTIDE SEQUENCE [LARGE SCALE GENOMIC DNA]</scope>
    <source>
        <strain evidence="2 3">HDW11</strain>
    </source>
</reference>
<organism evidence="2 3">
    <name type="scientific">Propioniciclava coleopterorum</name>
    <dbReference type="NCBI Taxonomy" id="2714937"/>
    <lineage>
        <taxon>Bacteria</taxon>
        <taxon>Bacillati</taxon>
        <taxon>Actinomycetota</taxon>
        <taxon>Actinomycetes</taxon>
        <taxon>Propionibacteriales</taxon>
        <taxon>Propionibacteriaceae</taxon>
        <taxon>Propioniciclava</taxon>
    </lineage>
</organism>
<protein>
    <submittedName>
        <fullName evidence="2">Uncharacterized protein</fullName>
    </submittedName>
</protein>
<proteinExistence type="predicted"/>
<evidence type="ECO:0000256" key="1">
    <source>
        <dbReference type="SAM" id="MobiDB-lite"/>
    </source>
</evidence>
<dbReference type="EMBL" id="CP049865">
    <property type="protein sequence ID" value="QIK72239.1"/>
    <property type="molecule type" value="Genomic_DNA"/>
</dbReference>
<dbReference type="AlphaFoldDB" id="A0A6G7Y697"/>